<keyword evidence="10" id="KW-1185">Reference proteome</keyword>
<dbReference type="GO" id="GO:0055085">
    <property type="term" value="P:transmembrane transport"/>
    <property type="evidence" value="ECO:0007669"/>
    <property type="project" value="InterPro"/>
</dbReference>
<dbReference type="Proteomes" id="UP000650466">
    <property type="component" value="Unassembled WGS sequence"/>
</dbReference>
<evidence type="ECO:0000256" key="6">
    <source>
        <dbReference type="ARBA" id="ARBA00023136"/>
    </source>
</evidence>
<dbReference type="CDD" id="cd06261">
    <property type="entry name" value="TM_PBP2"/>
    <property type="match status" value="1"/>
</dbReference>
<evidence type="ECO:0000256" key="7">
    <source>
        <dbReference type="RuleBase" id="RU363032"/>
    </source>
</evidence>
<dbReference type="AlphaFoldDB" id="A0A926QHH9"/>
<dbReference type="PANTHER" id="PTHR30193">
    <property type="entry name" value="ABC TRANSPORTER PERMEASE PROTEIN"/>
    <property type="match status" value="1"/>
</dbReference>
<feature type="transmembrane region" description="Helical" evidence="7">
    <location>
        <begin position="83"/>
        <end position="105"/>
    </location>
</feature>
<dbReference type="InterPro" id="IPR051393">
    <property type="entry name" value="ABC_transporter_permease"/>
</dbReference>
<dbReference type="SUPFAM" id="SSF160964">
    <property type="entry name" value="MalF N-terminal region-like"/>
    <property type="match status" value="1"/>
</dbReference>
<organism evidence="9 10">
    <name type="scientific">Paenibacillus sedimenti</name>
    <dbReference type="NCBI Taxonomy" id="2770274"/>
    <lineage>
        <taxon>Bacteria</taxon>
        <taxon>Bacillati</taxon>
        <taxon>Bacillota</taxon>
        <taxon>Bacilli</taxon>
        <taxon>Bacillales</taxon>
        <taxon>Paenibacillaceae</taxon>
        <taxon>Paenibacillus</taxon>
    </lineage>
</organism>
<dbReference type="InterPro" id="IPR000515">
    <property type="entry name" value="MetI-like"/>
</dbReference>
<reference evidence="9" key="1">
    <citation type="submission" date="2020-09" db="EMBL/GenBank/DDBJ databases">
        <title>Draft Genome Sequence of Paenibacillus sp. WST5.</title>
        <authorList>
            <person name="Bao Z."/>
        </authorList>
    </citation>
    <scope>NUCLEOTIDE SEQUENCE</scope>
    <source>
        <strain evidence="9">WST5</strain>
    </source>
</reference>
<comment type="caution">
    <text evidence="9">The sequence shown here is derived from an EMBL/GenBank/DDBJ whole genome shotgun (WGS) entry which is preliminary data.</text>
</comment>
<dbReference type="Pfam" id="PF00528">
    <property type="entry name" value="BPD_transp_1"/>
    <property type="match status" value="1"/>
</dbReference>
<accession>A0A926QHH9</accession>
<dbReference type="EMBL" id="JACVVD010000001">
    <property type="protein sequence ID" value="MBD0378538.1"/>
    <property type="molecule type" value="Genomic_DNA"/>
</dbReference>
<dbReference type="RefSeq" id="WP_188172375.1">
    <property type="nucleotide sequence ID" value="NZ_JACVVD010000001.1"/>
</dbReference>
<evidence type="ECO:0000256" key="3">
    <source>
        <dbReference type="ARBA" id="ARBA00022475"/>
    </source>
</evidence>
<evidence type="ECO:0000256" key="5">
    <source>
        <dbReference type="ARBA" id="ARBA00022989"/>
    </source>
</evidence>
<dbReference type="PROSITE" id="PS50928">
    <property type="entry name" value="ABC_TM1"/>
    <property type="match status" value="1"/>
</dbReference>
<dbReference type="GO" id="GO:0005886">
    <property type="term" value="C:plasma membrane"/>
    <property type="evidence" value="ECO:0007669"/>
    <property type="project" value="UniProtKB-SubCell"/>
</dbReference>
<keyword evidence="4 7" id="KW-0812">Transmembrane</keyword>
<dbReference type="InterPro" id="IPR035906">
    <property type="entry name" value="MetI-like_sf"/>
</dbReference>
<dbReference type="PANTHER" id="PTHR30193:SF37">
    <property type="entry name" value="INNER MEMBRANE ABC TRANSPORTER PERMEASE PROTEIN YCJO"/>
    <property type="match status" value="1"/>
</dbReference>
<feature type="transmembrane region" description="Helical" evidence="7">
    <location>
        <begin position="117"/>
        <end position="138"/>
    </location>
</feature>
<name>A0A926QHH9_9BACL</name>
<evidence type="ECO:0000313" key="10">
    <source>
        <dbReference type="Proteomes" id="UP000650466"/>
    </source>
</evidence>
<evidence type="ECO:0000256" key="4">
    <source>
        <dbReference type="ARBA" id="ARBA00022692"/>
    </source>
</evidence>
<evidence type="ECO:0000259" key="8">
    <source>
        <dbReference type="PROSITE" id="PS50928"/>
    </source>
</evidence>
<feature type="domain" description="ABC transmembrane type-1" evidence="8">
    <location>
        <begin position="79"/>
        <end position="306"/>
    </location>
</feature>
<proteinExistence type="inferred from homology"/>
<sequence length="317" mass="35998">MHTQKIAARRKLMLIKNTENYGYFFIAPYLLLLVVFSLAPTLFTLWISFTKWNYFNDMTWVGLDNYIQVLKGKMFYKSLLNTLRIILLALPACIITALGIAYMLEVQFKKFAKTFKAISFLPYVTTPVAVGVLFGLLFDYQTGFINIFLQKLGLAKEPIYWMANPNYVVLIVALIVFWKNLGYFMLLYFAGLKSVPTEMYEAADIDGANTWHKFRYVALPIIKPITVFIVITSIIWGLQIFDEPSLLVVGTDNNLSIASTLGGPEKSVYTLVSYVYEEGFILFRTGTASAVAYLMTIVIIVLSWVGFKALNREGTGR</sequence>
<keyword evidence="2 7" id="KW-0813">Transport</keyword>
<feature type="transmembrane region" description="Helical" evidence="7">
    <location>
        <begin position="167"/>
        <end position="190"/>
    </location>
</feature>
<evidence type="ECO:0000313" key="9">
    <source>
        <dbReference type="EMBL" id="MBD0378538.1"/>
    </source>
</evidence>
<feature type="transmembrane region" description="Helical" evidence="7">
    <location>
        <begin position="221"/>
        <end position="241"/>
    </location>
</feature>
<dbReference type="SUPFAM" id="SSF161098">
    <property type="entry name" value="MetI-like"/>
    <property type="match status" value="1"/>
</dbReference>
<comment type="similarity">
    <text evidence="7">Belongs to the binding-protein-dependent transport system permease family.</text>
</comment>
<protein>
    <submittedName>
        <fullName evidence="9">Sugar ABC transporter permease</fullName>
    </submittedName>
</protein>
<dbReference type="Gene3D" id="1.10.3720.10">
    <property type="entry name" value="MetI-like"/>
    <property type="match status" value="1"/>
</dbReference>
<gene>
    <name evidence="9" type="ORF">ICC18_00185</name>
</gene>
<evidence type="ECO:0000256" key="2">
    <source>
        <dbReference type="ARBA" id="ARBA00022448"/>
    </source>
</evidence>
<feature type="transmembrane region" description="Helical" evidence="7">
    <location>
        <begin position="281"/>
        <end position="307"/>
    </location>
</feature>
<keyword evidence="6 7" id="KW-0472">Membrane</keyword>
<feature type="transmembrane region" description="Helical" evidence="7">
    <location>
        <begin position="21"/>
        <end position="49"/>
    </location>
</feature>
<comment type="subcellular location">
    <subcellularLocation>
        <location evidence="1 7">Cell membrane</location>
        <topology evidence="1 7">Multi-pass membrane protein</topology>
    </subcellularLocation>
</comment>
<keyword evidence="3" id="KW-1003">Cell membrane</keyword>
<keyword evidence="5 7" id="KW-1133">Transmembrane helix</keyword>
<evidence type="ECO:0000256" key="1">
    <source>
        <dbReference type="ARBA" id="ARBA00004651"/>
    </source>
</evidence>